<dbReference type="Proteomes" id="UP001497522">
    <property type="component" value="Chromosome 12"/>
</dbReference>
<evidence type="ECO:0000313" key="2">
    <source>
        <dbReference type="EMBL" id="CAK9861789.1"/>
    </source>
</evidence>
<organism evidence="2 3">
    <name type="scientific">Sphagnum jensenii</name>
    <dbReference type="NCBI Taxonomy" id="128206"/>
    <lineage>
        <taxon>Eukaryota</taxon>
        <taxon>Viridiplantae</taxon>
        <taxon>Streptophyta</taxon>
        <taxon>Embryophyta</taxon>
        <taxon>Bryophyta</taxon>
        <taxon>Sphagnophytina</taxon>
        <taxon>Sphagnopsida</taxon>
        <taxon>Sphagnales</taxon>
        <taxon>Sphagnaceae</taxon>
        <taxon>Sphagnum</taxon>
    </lineage>
</organism>
<sequence>MEQQDNAKGSLDGGGGGGGGGGAGEVVTPAAVRDGIAFLRRRLCGTPPGAANLHCSSPLLPEQDRNFRCVAYIRISLDVSSSIMACFEMLRT</sequence>
<accession>A0ABP1AGW0</accession>
<evidence type="ECO:0000256" key="1">
    <source>
        <dbReference type="SAM" id="MobiDB-lite"/>
    </source>
</evidence>
<evidence type="ECO:0000313" key="3">
    <source>
        <dbReference type="Proteomes" id="UP001497522"/>
    </source>
</evidence>
<feature type="region of interest" description="Disordered" evidence="1">
    <location>
        <begin position="1"/>
        <end position="25"/>
    </location>
</feature>
<name>A0ABP1AGW0_9BRYO</name>
<keyword evidence="3" id="KW-1185">Reference proteome</keyword>
<proteinExistence type="predicted"/>
<gene>
    <name evidence="2" type="ORF">CSSPJE1EN2_LOCUS4784</name>
</gene>
<feature type="compositionally biased region" description="Gly residues" evidence="1">
    <location>
        <begin position="11"/>
        <end position="24"/>
    </location>
</feature>
<reference evidence="2" key="1">
    <citation type="submission" date="2024-03" db="EMBL/GenBank/DDBJ databases">
        <authorList>
            <consortium name="ELIXIR-Norway"/>
            <consortium name="Elixir Norway"/>
        </authorList>
    </citation>
    <scope>NUCLEOTIDE SEQUENCE</scope>
</reference>
<protein>
    <submittedName>
        <fullName evidence="2">Uncharacterized protein</fullName>
    </submittedName>
</protein>
<dbReference type="EMBL" id="OZ023713">
    <property type="protein sequence ID" value="CAK9861789.1"/>
    <property type="molecule type" value="Genomic_DNA"/>
</dbReference>